<dbReference type="AlphaFoldDB" id="A0A5J5EM21"/>
<organism evidence="1 2">
    <name type="scientific">Sphaerosporella brunnea</name>
    <dbReference type="NCBI Taxonomy" id="1250544"/>
    <lineage>
        <taxon>Eukaryota</taxon>
        <taxon>Fungi</taxon>
        <taxon>Dikarya</taxon>
        <taxon>Ascomycota</taxon>
        <taxon>Pezizomycotina</taxon>
        <taxon>Pezizomycetes</taxon>
        <taxon>Pezizales</taxon>
        <taxon>Pyronemataceae</taxon>
        <taxon>Sphaerosporella</taxon>
    </lineage>
</organism>
<protein>
    <submittedName>
        <fullName evidence="1">Uncharacterized protein</fullName>
    </submittedName>
</protein>
<evidence type="ECO:0000313" key="1">
    <source>
        <dbReference type="EMBL" id="KAA8896261.1"/>
    </source>
</evidence>
<dbReference type="InParanoid" id="A0A5J5EM21"/>
<reference evidence="1 2" key="1">
    <citation type="submission" date="2019-09" db="EMBL/GenBank/DDBJ databases">
        <title>Draft genome of the ectomycorrhizal ascomycete Sphaerosporella brunnea.</title>
        <authorList>
            <consortium name="DOE Joint Genome Institute"/>
            <person name="Benucci G.M."/>
            <person name="Marozzi G."/>
            <person name="Antonielli L."/>
            <person name="Sanchez S."/>
            <person name="Marco P."/>
            <person name="Wang X."/>
            <person name="Falini L.B."/>
            <person name="Barry K."/>
            <person name="Haridas S."/>
            <person name="Lipzen A."/>
            <person name="Labutti K."/>
            <person name="Grigoriev I.V."/>
            <person name="Murat C."/>
            <person name="Martin F."/>
            <person name="Albertini E."/>
            <person name="Donnini D."/>
            <person name="Bonito G."/>
        </authorList>
    </citation>
    <scope>NUCLEOTIDE SEQUENCE [LARGE SCALE GENOMIC DNA]</scope>
    <source>
        <strain evidence="1 2">Sb_GMNB300</strain>
    </source>
</reference>
<dbReference type="Proteomes" id="UP000326924">
    <property type="component" value="Unassembled WGS sequence"/>
</dbReference>
<name>A0A5J5EM21_9PEZI</name>
<comment type="caution">
    <text evidence="1">The sequence shown here is derived from an EMBL/GenBank/DDBJ whole genome shotgun (WGS) entry which is preliminary data.</text>
</comment>
<dbReference type="EMBL" id="VXIS01000218">
    <property type="protein sequence ID" value="KAA8896261.1"/>
    <property type="molecule type" value="Genomic_DNA"/>
</dbReference>
<sequence length="210" mass="22243">MSSIVLTAESAVATQNAAFGLRQLGTCFVANSDRCDGFRGPVPDPSLTRDQAAIYDAAMQTQMQIADVTAVLTRNIEALASAVTKGTNIIALSRKILYRIDRLERSILTMIATLTTFKLGPAPTHTACAPAPIPAPCPIPLPRPMPKGWNRAAHAICVWDPQQDADQEMTFLAAEVSNTTPLADPPTGSAAAALRTVAETASTTLLTPHH</sequence>
<proteinExistence type="predicted"/>
<evidence type="ECO:0000313" key="2">
    <source>
        <dbReference type="Proteomes" id="UP000326924"/>
    </source>
</evidence>
<keyword evidence="2" id="KW-1185">Reference proteome</keyword>
<accession>A0A5J5EM21</accession>
<gene>
    <name evidence="1" type="ORF">FN846DRAFT_893410</name>
</gene>